<comment type="caution">
    <text evidence="1">The sequence shown here is derived from an EMBL/GenBank/DDBJ whole genome shotgun (WGS) entry which is preliminary data.</text>
</comment>
<dbReference type="InterPro" id="IPR021732">
    <property type="entry name" value="DUF3301"/>
</dbReference>
<name>A0A418YJN5_9GAMM</name>
<reference evidence="1 2" key="1">
    <citation type="submission" date="2018-09" db="EMBL/GenBank/DDBJ databases">
        <authorList>
            <person name="Wang F."/>
        </authorList>
    </citation>
    <scope>NUCLEOTIDE SEQUENCE [LARGE SCALE GENOMIC DNA]</scope>
    <source>
        <strain evidence="1 2">PLHSC7-2</strain>
    </source>
</reference>
<evidence type="ECO:0000313" key="2">
    <source>
        <dbReference type="Proteomes" id="UP000283255"/>
    </source>
</evidence>
<sequence length="96" mass="11583">MKDLLILFAVFLICMWFWQQRKQSERAKVLITKHCESLNLQLLSVAQKNICFRPGADFFRYTFEFEFSSDTESCYVGMLYLNGEYKYHFELPPYRV</sequence>
<keyword evidence="2" id="KW-1185">Reference proteome</keyword>
<dbReference type="EMBL" id="QZCH01000001">
    <property type="protein sequence ID" value="RJG51194.1"/>
    <property type="molecule type" value="Genomic_DNA"/>
</dbReference>
<dbReference type="Proteomes" id="UP000283255">
    <property type="component" value="Unassembled WGS sequence"/>
</dbReference>
<protein>
    <submittedName>
        <fullName evidence="1">DUF3301 domain-containing protein</fullName>
    </submittedName>
</protein>
<reference evidence="1 2" key="2">
    <citation type="submission" date="2019-01" db="EMBL/GenBank/DDBJ databases">
        <title>Motilimonas pumilus sp. nov., isolated from the gut of sea cucumber (Apostichopus japonicus).</title>
        <authorList>
            <person name="Wang F.-Q."/>
            <person name="Ren L.-H."/>
            <person name="Lin Y.-W."/>
            <person name="Sun G.-H."/>
            <person name="Du Z.-J."/>
            <person name="Zhao J.-X."/>
            <person name="Liu X.-J."/>
            <person name="Liu L.-J."/>
        </authorList>
    </citation>
    <scope>NUCLEOTIDE SEQUENCE [LARGE SCALE GENOMIC DNA]</scope>
    <source>
        <strain evidence="1 2">PLHSC7-2</strain>
    </source>
</reference>
<organism evidence="1 2">
    <name type="scientific">Motilimonas pumila</name>
    <dbReference type="NCBI Taxonomy" id="2303987"/>
    <lineage>
        <taxon>Bacteria</taxon>
        <taxon>Pseudomonadati</taxon>
        <taxon>Pseudomonadota</taxon>
        <taxon>Gammaproteobacteria</taxon>
        <taxon>Alteromonadales</taxon>
        <taxon>Alteromonadales genera incertae sedis</taxon>
        <taxon>Motilimonas</taxon>
    </lineage>
</organism>
<evidence type="ECO:0000313" key="1">
    <source>
        <dbReference type="EMBL" id="RJG51194.1"/>
    </source>
</evidence>
<dbReference type="AlphaFoldDB" id="A0A418YJN5"/>
<accession>A0A418YJN5</accession>
<dbReference type="OrthoDB" id="5959530at2"/>
<dbReference type="RefSeq" id="WP_119908742.1">
    <property type="nucleotide sequence ID" value="NZ_QZCH01000001.1"/>
</dbReference>
<proteinExistence type="predicted"/>
<dbReference type="Pfam" id="PF11743">
    <property type="entry name" value="DUF3301"/>
    <property type="match status" value="1"/>
</dbReference>
<gene>
    <name evidence="1" type="ORF">D1Z90_00170</name>
</gene>